<keyword evidence="8 15" id="KW-0227">DNA damage</keyword>
<dbReference type="VEuPathDB" id="FungiDB:CJI97_004369"/>
<evidence type="ECO:0000256" key="15">
    <source>
        <dbReference type="RuleBase" id="RU368018"/>
    </source>
</evidence>
<dbReference type="VEuPathDB" id="FungiDB:B9J08_004307"/>
<dbReference type="Gene3D" id="1.10.10.10">
    <property type="entry name" value="Winged helix-like DNA-binding domain superfamily/Winged helix DNA-binding domain"/>
    <property type="match status" value="1"/>
</dbReference>
<gene>
    <name evidence="17" type="ORF">QG37_04655</name>
</gene>
<reference evidence="18" key="1">
    <citation type="journal article" date="2015" name="BMC Genomics">
        <title>Draft genome of a commonly misdiagnosed multidrug resistant pathogen Candida auris.</title>
        <authorList>
            <person name="Chatterjee S."/>
            <person name="Alampalli S.V."/>
            <person name="Nageshan R.K."/>
            <person name="Chettiar S.T."/>
            <person name="Joshi S."/>
            <person name="Tatu U.S."/>
        </authorList>
    </citation>
    <scope>NUCLEOTIDE SEQUENCE [LARGE SCALE GENOMIC DNA]</scope>
    <source>
        <strain evidence="18">6684</strain>
    </source>
</reference>
<dbReference type="Gene3D" id="3.30.40.10">
    <property type="entry name" value="Zinc/RING finger domain, C3HC4 (zinc finger)"/>
    <property type="match status" value="1"/>
</dbReference>
<comment type="subcellular location">
    <subcellularLocation>
        <location evidence="2 15">Nucleus</location>
    </subcellularLocation>
</comment>
<evidence type="ECO:0000313" key="18">
    <source>
        <dbReference type="Proteomes" id="UP000037122"/>
    </source>
</evidence>
<comment type="subunit">
    <text evidence="15">Component of the Smc5-Smc6 complex.</text>
</comment>
<dbReference type="AlphaFoldDB" id="A0A0L0NXN7"/>
<comment type="catalytic activity">
    <reaction evidence="1 15">
        <text>S-ubiquitinyl-[E2 ubiquitin-conjugating enzyme]-L-cysteine + [acceptor protein]-L-lysine = [E2 ubiquitin-conjugating enzyme]-L-cysteine + N(6)-ubiquitinyl-[acceptor protein]-L-lysine.</text>
        <dbReference type="EC" id="2.3.2.27"/>
    </reaction>
</comment>
<dbReference type="Gene3D" id="3.90.1150.220">
    <property type="match status" value="1"/>
</dbReference>
<evidence type="ECO:0000256" key="14">
    <source>
        <dbReference type="ARBA" id="ARBA00023242"/>
    </source>
</evidence>
<dbReference type="InterPro" id="IPR036388">
    <property type="entry name" value="WH-like_DNA-bd_sf"/>
</dbReference>
<dbReference type="GO" id="GO:0000724">
    <property type="term" value="P:double-strand break repair via homologous recombination"/>
    <property type="evidence" value="ECO:0007669"/>
    <property type="project" value="TreeGrafter"/>
</dbReference>
<dbReference type="PANTHER" id="PTHR20973">
    <property type="entry name" value="NON-SMC ELEMENT 1-RELATED"/>
    <property type="match status" value="1"/>
</dbReference>
<keyword evidence="10 15" id="KW-0833">Ubl conjugation pathway</keyword>
<dbReference type="EMBL" id="LGST01000031">
    <property type="protein sequence ID" value="KND98748.1"/>
    <property type="molecule type" value="Genomic_DNA"/>
</dbReference>
<dbReference type="VEuPathDB" id="FungiDB:CJJ09_005111"/>
<dbReference type="GO" id="GO:0008270">
    <property type="term" value="F:zinc ion binding"/>
    <property type="evidence" value="ECO:0007669"/>
    <property type="project" value="UniProtKB-KW"/>
</dbReference>
<evidence type="ECO:0000256" key="8">
    <source>
        <dbReference type="ARBA" id="ARBA00022763"/>
    </source>
</evidence>
<dbReference type="GO" id="GO:0005634">
    <property type="term" value="C:nucleus"/>
    <property type="evidence" value="ECO:0007669"/>
    <property type="project" value="UniProtKB-SubCell"/>
</dbReference>
<dbReference type="PANTHER" id="PTHR20973:SF0">
    <property type="entry name" value="NON-STRUCTURAL MAINTENANCE OF CHROMOSOMES ELEMENT 1 HOMOLOG"/>
    <property type="match status" value="1"/>
</dbReference>
<dbReference type="EC" id="2.3.2.27" evidence="4 15"/>
<dbReference type="Pfam" id="PF07574">
    <property type="entry name" value="SMC_Nse1"/>
    <property type="match status" value="1"/>
</dbReference>
<keyword evidence="12 15" id="KW-0233">DNA recombination</keyword>
<dbReference type="Proteomes" id="UP000037122">
    <property type="component" value="Unassembled WGS sequence"/>
</dbReference>
<feature type="domain" description="Non-structural maintenance of chromosomes element 1 RING C4HC3-type" evidence="16">
    <location>
        <begin position="194"/>
        <end position="233"/>
    </location>
</feature>
<evidence type="ECO:0000256" key="11">
    <source>
        <dbReference type="ARBA" id="ARBA00022833"/>
    </source>
</evidence>
<organism evidence="17 18">
    <name type="scientific">Candidozyma auris</name>
    <name type="common">Yeast</name>
    <name type="synonym">Candida auris</name>
    <dbReference type="NCBI Taxonomy" id="498019"/>
    <lineage>
        <taxon>Eukaryota</taxon>
        <taxon>Fungi</taxon>
        <taxon>Dikarya</taxon>
        <taxon>Ascomycota</taxon>
        <taxon>Saccharomycotina</taxon>
        <taxon>Pichiomycetes</taxon>
        <taxon>Metschnikowiaceae</taxon>
        <taxon>Candidozyma</taxon>
    </lineage>
</organism>
<comment type="caution">
    <text evidence="17">The sequence shown here is derived from an EMBL/GenBank/DDBJ whole genome shotgun (WGS) entry which is preliminary data.</text>
</comment>
<evidence type="ECO:0000256" key="6">
    <source>
        <dbReference type="ARBA" id="ARBA00022679"/>
    </source>
</evidence>
<evidence type="ECO:0000256" key="9">
    <source>
        <dbReference type="ARBA" id="ARBA00022771"/>
    </source>
</evidence>
<evidence type="ECO:0000256" key="5">
    <source>
        <dbReference type="ARBA" id="ARBA00019422"/>
    </source>
</evidence>
<keyword evidence="13 15" id="KW-0234">DNA repair</keyword>
<keyword evidence="7 15" id="KW-0479">Metal-binding</keyword>
<dbReference type="VEuPathDB" id="FungiDB:CJI96_0005330"/>
<evidence type="ECO:0000256" key="13">
    <source>
        <dbReference type="ARBA" id="ARBA00023204"/>
    </source>
</evidence>
<dbReference type="InterPro" id="IPR011513">
    <property type="entry name" value="Nse1"/>
</dbReference>
<evidence type="ECO:0000256" key="7">
    <source>
        <dbReference type="ARBA" id="ARBA00022723"/>
    </source>
</evidence>
<dbReference type="VEuPathDB" id="FungiDB:CJJ07_002068"/>
<keyword evidence="6 15" id="KW-0808">Transferase</keyword>
<evidence type="ECO:0000313" key="17">
    <source>
        <dbReference type="EMBL" id="KND98748.1"/>
    </source>
</evidence>
<dbReference type="InterPro" id="IPR013083">
    <property type="entry name" value="Znf_RING/FYVE/PHD"/>
</dbReference>
<keyword evidence="11 15" id="KW-0862">Zinc</keyword>
<keyword evidence="9 15" id="KW-0863">Zinc-finger</keyword>
<name>A0A0L0NXN7_CANAR</name>
<protein>
    <recommendedName>
        <fullName evidence="5 15">Non-structural maintenance of chromosomes element 1 homolog</fullName>
        <ecNumber evidence="4 15">2.3.2.27</ecNumber>
    </recommendedName>
</protein>
<evidence type="ECO:0000256" key="4">
    <source>
        <dbReference type="ARBA" id="ARBA00012483"/>
    </source>
</evidence>
<keyword evidence="14 15" id="KW-0539">Nucleus</keyword>
<sequence length="254" mass="28619">MPLTEAHRVLITYLRAVRSVSAPLLTEKFKRIAEHFEIDTKDEPAAKLREYISDLNVRLERYSFKIEAARDQVLGEAVYVFVNTKADSVIQGCTPYSPSELDAIKQMIDSIISSDFEFCLPYGNAKQQVASVAKLRLNDADFFLTRLVNDGWINITSNSRVVLSTATLAELKTYLIDRFGIFSPDDPLGKLLSCNVCGDLVTYGIKCPSEVCHVSFHNKCFTVFSRQNPDLKCLYRNCDMTLNRDLLIDIGADP</sequence>
<accession>A0A0L0NXN7</accession>
<evidence type="ECO:0000256" key="3">
    <source>
        <dbReference type="ARBA" id="ARBA00010258"/>
    </source>
</evidence>
<evidence type="ECO:0000256" key="1">
    <source>
        <dbReference type="ARBA" id="ARBA00000900"/>
    </source>
</evidence>
<proteinExistence type="inferred from homology"/>
<comment type="function">
    <text evidence="15">Acts in a DNA repair pathway for removal of UV-induced DNA damage that is distinct from classical nucleotide excision repair and in repair of ionizing radiation damage. Functions in homologous recombination repair of DNA double strand breaks and in recovery of stalled replication forks.</text>
</comment>
<comment type="similarity">
    <text evidence="3 15">Belongs to the NSE1 family.</text>
</comment>
<evidence type="ECO:0000256" key="12">
    <source>
        <dbReference type="ARBA" id="ARBA00023172"/>
    </source>
</evidence>
<evidence type="ECO:0000259" key="16">
    <source>
        <dbReference type="Pfam" id="PF08746"/>
    </source>
</evidence>
<dbReference type="VEuPathDB" id="FungiDB:QG37_04655"/>
<dbReference type="InterPro" id="IPR014857">
    <property type="entry name" value="Nse1_RING_C4HC3-type"/>
</dbReference>
<dbReference type="Pfam" id="PF08746">
    <property type="entry name" value="zf-RING-like"/>
    <property type="match status" value="1"/>
</dbReference>
<dbReference type="GO" id="GO:0030915">
    <property type="term" value="C:Smc5-Smc6 complex"/>
    <property type="evidence" value="ECO:0007669"/>
    <property type="project" value="UniProtKB-UniRule"/>
</dbReference>
<dbReference type="GO" id="GO:0061630">
    <property type="term" value="F:ubiquitin protein ligase activity"/>
    <property type="evidence" value="ECO:0007669"/>
    <property type="project" value="UniProtKB-EC"/>
</dbReference>
<evidence type="ECO:0000256" key="10">
    <source>
        <dbReference type="ARBA" id="ARBA00022786"/>
    </source>
</evidence>
<evidence type="ECO:0000256" key="2">
    <source>
        <dbReference type="ARBA" id="ARBA00004123"/>
    </source>
</evidence>